<dbReference type="GO" id="GO:0007165">
    <property type="term" value="P:signal transduction"/>
    <property type="evidence" value="ECO:0007669"/>
    <property type="project" value="UniProtKB-KW"/>
</dbReference>
<dbReference type="SUPFAM" id="SSF58104">
    <property type="entry name" value="Methyl-accepting chemotaxis protein (MCP) signaling domain"/>
    <property type="match status" value="1"/>
</dbReference>
<dbReference type="PROSITE" id="PS50885">
    <property type="entry name" value="HAMP"/>
    <property type="match status" value="1"/>
</dbReference>
<feature type="domain" description="Methyl-accepting transducer" evidence="5">
    <location>
        <begin position="180"/>
        <end position="416"/>
    </location>
</feature>
<keyword evidence="4" id="KW-0472">Membrane</keyword>
<dbReference type="EMBL" id="MT631606">
    <property type="protein sequence ID" value="QNO55200.1"/>
    <property type="molecule type" value="Genomic_DNA"/>
</dbReference>
<comment type="similarity">
    <text evidence="2">Belongs to the methyl-accepting chemotaxis (MCP) protein family.</text>
</comment>
<dbReference type="AlphaFoldDB" id="A0A7G9Z4L6"/>
<reference evidence="7" key="1">
    <citation type="submission" date="2020-06" db="EMBL/GenBank/DDBJ databases">
        <title>Unique genomic features of the anaerobic methanotrophic archaea.</title>
        <authorList>
            <person name="Chadwick G.L."/>
            <person name="Skennerton C.T."/>
            <person name="Laso-Perez R."/>
            <person name="Leu A.O."/>
            <person name="Speth D.R."/>
            <person name="Yu H."/>
            <person name="Morgan-Lang C."/>
            <person name="Hatzenpichler R."/>
            <person name="Goudeau D."/>
            <person name="Malmstrom R."/>
            <person name="Brazelton W.J."/>
            <person name="Woyke T."/>
            <person name="Hallam S.J."/>
            <person name="Tyson G.W."/>
            <person name="Wegener G."/>
            <person name="Boetius A."/>
            <person name="Orphan V."/>
        </authorList>
    </citation>
    <scope>NUCLEOTIDE SEQUENCE</scope>
</reference>
<feature type="domain" description="HAMP" evidence="6">
    <location>
        <begin position="109"/>
        <end position="161"/>
    </location>
</feature>
<dbReference type="GO" id="GO:0016020">
    <property type="term" value="C:membrane"/>
    <property type="evidence" value="ECO:0007669"/>
    <property type="project" value="InterPro"/>
</dbReference>
<accession>A0A7G9Z4L6</accession>
<keyword evidence="4" id="KW-1133">Transmembrane helix</keyword>
<feature type="transmembrane region" description="Helical" evidence="4">
    <location>
        <begin position="36"/>
        <end position="53"/>
    </location>
</feature>
<proteinExistence type="inferred from homology"/>
<feature type="transmembrane region" description="Helical" evidence="4">
    <location>
        <begin position="58"/>
        <end position="75"/>
    </location>
</feature>
<dbReference type="PROSITE" id="PS50111">
    <property type="entry name" value="CHEMOTAXIS_TRANSDUC_2"/>
    <property type="match status" value="1"/>
</dbReference>
<dbReference type="CDD" id="cd06225">
    <property type="entry name" value="HAMP"/>
    <property type="match status" value="1"/>
</dbReference>
<dbReference type="Gene3D" id="1.10.287.950">
    <property type="entry name" value="Methyl-accepting chemotaxis protein"/>
    <property type="match status" value="1"/>
</dbReference>
<protein>
    <recommendedName>
        <fullName evidence="8">Methyl-accepting chemotaxis protein</fullName>
    </recommendedName>
</protein>
<organism evidence="7">
    <name type="scientific">Candidatus Methanophaga sp. ANME-1 ERB7</name>
    <dbReference type="NCBI Taxonomy" id="2759913"/>
    <lineage>
        <taxon>Archaea</taxon>
        <taxon>Methanobacteriati</taxon>
        <taxon>Methanobacteriota</taxon>
        <taxon>Stenosarchaea group</taxon>
        <taxon>Methanomicrobia</taxon>
        <taxon>Candidatus Methanophagales</taxon>
        <taxon>Candidatus Methanophagaceae</taxon>
        <taxon>Candidatus Methanophaga</taxon>
    </lineage>
</organism>
<dbReference type="PANTHER" id="PTHR32089">
    <property type="entry name" value="METHYL-ACCEPTING CHEMOTAXIS PROTEIN MCPB"/>
    <property type="match status" value="1"/>
</dbReference>
<evidence type="ECO:0000259" key="6">
    <source>
        <dbReference type="PROSITE" id="PS50885"/>
    </source>
</evidence>
<dbReference type="InterPro" id="IPR003660">
    <property type="entry name" value="HAMP_dom"/>
</dbReference>
<keyword evidence="1 3" id="KW-0807">Transducer</keyword>
<evidence type="ECO:0000313" key="7">
    <source>
        <dbReference type="EMBL" id="QNO55200.1"/>
    </source>
</evidence>
<evidence type="ECO:0000259" key="5">
    <source>
        <dbReference type="PROSITE" id="PS50111"/>
    </source>
</evidence>
<dbReference type="PANTHER" id="PTHR32089:SF114">
    <property type="entry name" value="METHYL-ACCEPTING CHEMOTAXIS PROTEIN MCPB"/>
    <property type="match status" value="1"/>
</dbReference>
<feature type="transmembrane region" description="Helical" evidence="4">
    <location>
        <begin position="12"/>
        <end position="30"/>
    </location>
</feature>
<evidence type="ECO:0000256" key="2">
    <source>
        <dbReference type="ARBA" id="ARBA00029447"/>
    </source>
</evidence>
<dbReference type="CDD" id="cd11386">
    <property type="entry name" value="MCP_signal"/>
    <property type="match status" value="1"/>
</dbReference>
<evidence type="ECO:0000256" key="3">
    <source>
        <dbReference type="PROSITE-ProRule" id="PRU00284"/>
    </source>
</evidence>
<dbReference type="Pfam" id="PF00672">
    <property type="entry name" value="HAMP"/>
    <property type="match status" value="1"/>
</dbReference>
<evidence type="ECO:0000256" key="1">
    <source>
        <dbReference type="ARBA" id="ARBA00023224"/>
    </source>
</evidence>
<sequence length="473" mass="50549">MVQEQKGKYRFIVIATLVGICCLLTYYALVVYKTDIVFTHFFYIPIIIASLWWGRKGLAVAILLALLLIFSHLFIGLGTKIIYDLMRSTMFIVVALVTGILSEKIVKAQKMTDQVRDIAKVATAIANGDLTQKITVDAEGEVRQLKDTINSMVDCLNVLITRAKDSANTVLLHTEGIASSGTKMNISSTQVAVAVQQIAKGARDQAQSITVADQSVEHISTAAIEVASRAEEVNKAVSAADECAQNGFKTVAEAVKSMQRISEVAESASARVEIMTQRGEEIAKILDIITDIASQTNLLALNAAIEAARAGEAGRGFAVVAEEVRKLAESSKKSADEIAELVKSIQEETVSASEASKTMIECVTEGRKATDKSSVALDNIIFAMKQTSSAAHAISDSAAQQKKSIESVVRIVEEISAIAEETATGSEESSVAALELTSAMEELTASGQELLGTAVELQDAVARFKLRGGVKEA</sequence>
<dbReference type="SMART" id="SM00283">
    <property type="entry name" value="MA"/>
    <property type="match status" value="1"/>
</dbReference>
<dbReference type="Gene3D" id="6.10.340.10">
    <property type="match status" value="1"/>
</dbReference>
<dbReference type="InterPro" id="IPR004089">
    <property type="entry name" value="MCPsignal_dom"/>
</dbReference>
<name>A0A7G9Z4L6_9EURY</name>
<keyword evidence="4" id="KW-0812">Transmembrane</keyword>
<dbReference type="Pfam" id="PF00015">
    <property type="entry name" value="MCPsignal"/>
    <property type="match status" value="1"/>
</dbReference>
<evidence type="ECO:0000256" key="4">
    <source>
        <dbReference type="SAM" id="Phobius"/>
    </source>
</evidence>
<gene>
    <name evidence="7" type="ORF">MHJDHPNH_00002</name>
</gene>
<evidence type="ECO:0008006" key="8">
    <source>
        <dbReference type="Google" id="ProtNLM"/>
    </source>
</evidence>
<dbReference type="SMART" id="SM00304">
    <property type="entry name" value="HAMP"/>
    <property type="match status" value="1"/>
</dbReference>